<dbReference type="Gene3D" id="3.30.40.10">
    <property type="entry name" value="Zinc/RING finger domain, C3HC4 (zinc finger)"/>
    <property type="match status" value="1"/>
</dbReference>
<dbReference type="SMART" id="SM00589">
    <property type="entry name" value="PRY"/>
    <property type="match status" value="1"/>
</dbReference>
<evidence type="ECO:0000259" key="7">
    <source>
        <dbReference type="PROSITE" id="PS50119"/>
    </source>
</evidence>
<feature type="domain" description="B box-type" evidence="7">
    <location>
        <begin position="161"/>
        <end position="202"/>
    </location>
</feature>
<dbReference type="PROSITE" id="PS00518">
    <property type="entry name" value="ZF_RING_1"/>
    <property type="match status" value="1"/>
</dbReference>
<dbReference type="Proteomes" id="UP000694426">
    <property type="component" value="Unplaced"/>
</dbReference>
<dbReference type="SMART" id="SM00336">
    <property type="entry name" value="BBOX"/>
    <property type="match status" value="1"/>
</dbReference>
<dbReference type="InterPro" id="IPR001841">
    <property type="entry name" value="Znf_RING"/>
</dbReference>
<keyword evidence="5" id="KW-0175">Coiled coil</keyword>
<evidence type="ECO:0000259" key="6">
    <source>
        <dbReference type="PROSITE" id="PS50089"/>
    </source>
</evidence>
<dbReference type="PROSITE" id="PS50089">
    <property type="entry name" value="ZF_RING_2"/>
    <property type="match status" value="1"/>
</dbReference>
<dbReference type="GeneTree" id="ENSGT01030000234669"/>
<dbReference type="InterPro" id="IPR013083">
    <property type="entry name" value="Znf_RING/FYVE/PHD"/>
</dbReference>
<keyword evidence="3" id="KW-0862">Zinc</keyword>
<dbReference type="SMART" id="SM00184">
    <property type="entry name" value="RING"/>
    <property type="match status" value="1"/>
</dbReference>
<reference evidence="8" key="2">
    <citation type="submission" date="2025-09" db="UniProtKB">
        <authorList>
            <consortium name="Ensembl"/>
        </authorList>
    </citation>
    <scope>IDENTIFICATION</scope>
</reference>
<keyword evidence="2 4" id="KW-0863">Zinc-finger</keyword>
<dbReference type="SUPFAM" id="SSF57850">
    <property type="entry name" value="RING/U-box"/>
    <property type="match status" value="1"/>
</dbReference>
<proteinExistence type="predicted"/>
<dbReference type="InterPro" id="IPR000315">
    <property type="entry name" value="Znf_B-box"/>
</dbReference>
<protein>
    <submittedName>
        <fullName evidence="8">Uncharacterized protein</fullName>
    </submittedName>
</protein>
<dbReference type="Gene3D" id="2.60.120.920">
    <property type="match status" value="1"/>
</dbReference>
<dbReference type="Pfam" id="PF15227">
    <property type="entry name" value="zf-C3HC4_4"/>
    <property type="match status" value="1"/>
</dbReference>
<evidence type="ECO:0000313" key="9">
    <source>
        <dbReference type="Proteomes" id="UP000694426"/>
    </source>
</evidence>
<dbReference type="Pfam" id="PF13765">
    <property type="entry name" value="PRY"/>
    <property type="match status" value="1"/>
</dbReference>
<keyword evidence="9" id="KW-1185">Reference proteome</keyword>
<dbReference type="Pfam" id="PF00643">
    <property type="entry name" value="zf-B_box"/>
    <property type="match status" value="1"/>
</dbReference>
<dbReference type="SUPFAM" id="SSF57845">
    <property type="entry name" value="B-box zinc-binding domain"/>
    <property type="match status" value="1"/>
</dbReference>
<evidence type="ECO:0000313" key="8">
    <source>
        <dbReference type="Ensembl" id="ENSABRP00000011632.1"/>
    </source>
</evidence>
<dbReference type="GO" id="GO:0008270">
    <property type="term" value="F:zinc ion binding"/>
    <property type="evidence" value="ECO:0007669"/>
    <property type="project" value="UniProtKB-KW"/>
</dbReference>
<feature type="domain" description="RING-type" evidence="6">
    <location>
        <begin position="87"/>
        <end position="128"/>
    </location>
</feature>
<dbReference type="PANTHER" id="PTHR24103">
    <property type="entry name" value="E3 UBIQUITIN-PROTEIN LIGASE TRIM"/>
    <property type="match status" value="1"/>
</dbReference>
<dbReference type="PROSITE" id="PS50119">
    <property type="entry name" value="ZF_BBOX"/>
    <property type="match status" value="1"/>
</dbReference>
<keyword evidence="1" id="KW-0479">Metal-binding</keyword>
<evidence type="ECO:0000256" key="5">
    <source>
        <dbReference type="SAM" id="Coils"/>
    </source>
</evidence>
<evidence type="ECO:0000256" key="3">
    <source>
        <dbReference type="ARBA" id="ARBA00022833"/>
    </source>
</evidence>
<dbReference type="InterPro" id="IPR043136">
    <property type="entry name" value="B30.2/SPRY_sf"/>
</dbReference>
<dbReference type="PRINTS" id="PR01407">
    <property type="entry name" value="BUTYPHLNCDUF"/>
</dbReference>
<dbReference type="InterPro" id="IPR050143">
    <property type="entry name" value="TRIM/RBCC"/>
</dbReference>
<dbReference type="Ensembl" id="ENSABRT00000016596.1">
    <property type="protein sequence ID" value="ENSABRP00000011632.1"/>
    <property type="gene ID" value="ENSABRG00000010411.1"/>
</dbReference>
<sequence>MPEERAAAATLLQKGGFCSSLIHRYRSGPRMITTVLCDSFPLLNHFWGAAGRQAAGTAMKKAEPSDQHLLAMAECDPLESLQKEASCSICLDYFSDPVSINCGHSFCRDCITRCSGKSDRRFACPQCRGIAQKRKFRPNRELRNLAEIAKKLISRVGDAARAGSVCPKHQEPLKLFCQEDQTAICVVCDRSQAHRAHTVAPIEEAAQECKEHIQSKLKSLKDERERLQGLKATGEKRSQKHLQQARAERWKIMSVFKQLHQFQDEQERLLLMWLEDTEKEIVQTQSENDRRISAEISHLGNLIRELEGMNPQPENKSLQDARSALTRCDARAFQHLTEKFPRVERSLKDLSQKNIILKEALRKFKESLPVELDVQWANVTLDPDTANPHLVLSEDRRSVRWDETPQNLPDNPQRFDTYCSKRMEDEKQKVLSRCAQMHKFQDEKGACLLSQLENLHMEIQKSGKETLTRLSEELSRVDRLIEEVERKCQQPGCGILKDIKNNLSRWEREMLLQTMEMEVSAMLWYSNITPLSLREVPQQIQITLDYQGGRMRVFLML</sequence>
<dbReference type="InterPro" id="IPR013320">
    <property type="entry name" value="ConA-like_dom_sf"/>
</dbReference>
<dbReference type="InterPro" id="IPR003879">
    <property type="entry name" value="Butyrophylin_SPRY"/>
</dbReference>
<feature type="coiled-coil region" evidence="5">
    <location>
        <begin position="203"/>
        <end position="237"/>
    </location>
</feature>
<dbReference type="InterPro" id="IPR006574">
    <property type="entry name" value="PRY"/>
</dbReference>
<dbReference type="CDD" id="cd16594">
    <property type="entry name" value="RING-HC_TRIM7-like_C-IV"/>
    <property type="match status" value="1"/>
</dbReference>
<evidence type="ECO:0000256" key="1">
    <source>
        <dbReference type="ARBA" id="ARBA00022723"/>
    </source>
</evidence>
<accession>A0A8B9I628</accession>
<dbReference type="CDD" id="cd19762">
    <property type="entry name" value="Bbox2_TRIM7-like"/>
    <property type="match status" value="1"/>
</dbReference>
<dbReference type="Gene3D" id="3.30.160.60">
    <property type="entry name" value="Classic Zinc Finger"/>
    <property type="match status" value="1"/>
</dbReference>
<evidence type="ECO:0000256" key="2">
    <source>
        <dbReference type="ARBA" id="ARBA00022771"/>
    </source>
</evidence>
<feature type="coiled-coil region" evidence="5">
    <location>
        <begin position="467"/>
        <end position="516"/>
    </location>
</feature>
<dbReference type="SUPFAM" id="SSF49899">
    <property type="entry name" value="Concanavalin A-like lectins/glucanases"/>
    <property type="match status" value="1"/>
</dbReference>
<dbReference type="InterPro" id="IPR017907">
    <property type="entry name" value="Znf_RING_CS"/>
</dbReference>
<name>A0A8B9I628_9AVES</name>
<reference evidence="8" key="1">
    <citation type="submission" date="2025-08" db="UniProtKB">
        <authorList>
            <consortium name="Ensembl"/>
        </authorList>
    </citation>
    <scope>IDENTIFICATION</scope>
</reference>
<dbReference type="AlphaFoldDB" id="A0A8B9I628"/>
<organism evidence="8 9">
    <name type="scientific">Anser brachyrhynchus</name>
    <name type="common">Pink-footed goose</name>
    <dbReference type="NCBI Taxonomy" id="132585"/>
    <lineage>
        <taxon>Eukaryota</taxon>
        <taxon>Metazoa</taxon>
        <taxon>Chordata</taxon>
        <taxon>Craniata</taxon>
        <taxon>Vertebrata</taxon>
        <taxon>Euteleostomi</taxon>
        <taxon>Archelosauria</taxon>
        <taxon>Archosauria</taxon>
        <taxon>Dinosauria</taxon>
        <taxon>Saurischia</taxon>
        <taxon>Theropoda</taxon>
        <taxon>Coelurosauria</taxon>
        <taxon>Aves</taxon>
        <taxon>Neognathae</taxon>
        <taxon>Galloanserae</taxon>
        <taxon>Anseriformes</taxon>
        <taxon>Anatidae</taxon>
        <taxon>Anserinae</taxon>
        <taxon>Anser</taxon>
    </lineage>
</organism>
<evidence type="ECO:0000256" key="4">
    <source>
        <dbReference type="PROSITE-ProRule" id="PRU00024"/>
    </source>
</evidence>